<dbReference type="PANTHER" id="PTHR23089">
    <property type="entry name" value="HISTIDINE TRIAD HIT PROTEIN"/>
    <property type="match status" value="1"/>
</dbReference>
<feature type="active site" description="Tele-AMP-histidine intermediate" evidence="1">
    <location>
        <position position="104"/>
    </location>
</feature>
<dbReference type="Gene3D" id="3.30.428.10">
    <property type="entry name" value="HIT-like"/>
    <property type="match status" value="1"/>
</dbReference>
<comment type="caution">
    <text evidence="5">The sequence shown here is derived from an EMBL/GenBank/DDBJ whole genome shotgun (WGS) entry which is preliminary data.</text>
</comment>
<dbReference type="EMBL" id="JAGTXO010000048">
    <property type="protein sequence ID" value="KAG8458767.1"/>
    <property type="molecule type" value="Genomic_DNA"/>
</dbReference>
<sequence length="118" mass="13093">MEPSETTIFDKILSKEIPSDVVYEDELCLAFRDIAPQAPVHVLVIPKRKDGLSQLSKADARHKELLGHLLFVAQHVAKSEGLAEGFRIVINDGKHGCQAVYHLHLHVLGGRQLTWPPG</sequence>
<dbReference type="FunFam" id="3.30.428.10:FF:000005">
    <property type="entry name" value="Histidine triad nucleotide-binding protein 1"/>
    <property type="match status" value="1"/>
</dbReference>
<protein>
    <recommendedName>
        <fullName evidence="4">HIT domain-containing protein</fullName>
    </recommendedName>
</protein>
<dbReference type="OMA" id="NGVEACQ"/>
<dbReference type="InterPro" id="IPR011146">
    <property type="entry name" value="HIT-like"/>
</dbReference>
<dbReference type="GO" id="GO:0003824">
    <property type="term" value="F:catalytic activity"/>
    <property type="evidence" value="ECO:0007669"/>
    <property type="project" value="InterPro"/>
</dbReference>
<evidence type="ECO:0000313" key="6">
    <source>
        <dbReference type="Proteomes" id="UP000751190"/>
    </source>
</evidence>
<dbReference type="PROSITE" id="PS51084">
    <property type="entry name" value="HIT_2"/>
    <property type="match status" value="1"/>
</dbReference>
<feature type="domain" description="HIT" evidence="4">
    <location>
        <begin position="8"/>
        <end position="118"/>
    </location>
</feature>
<evidence type="ECO:0000256" key="2">
    <source>
        <dbReference type="PIRSR" id="PIRSR601310-3"/>
    </source>
</evidence>
<evidence type="ECO:0000256" key="1">
    <source>
        <dbReference type="PIRSR" id="PIRSR601310-1"/>
    </source>
</evidence>
<dbReference type="InterPro" id="IPR019808">
    <property type="entry name" value="Histidine_triad_CS"/>
</dbReference>
<organism evidence="5 6">
    <name type="scientific">Diacronema lutheri</name>
    <name type="common">Unicellular marine alga</name>
    <name type="synonym">Monochrysis lutheri</name>
    <dbReference type="NCBI Taxonomy" id="2081491"/>
    <lineage>
        <taxon>Eukaryota</taxon>
        <taxon>Haptista</taxon>
        <taxon>Haptophyta</taxon>
        <taxon>Pavlovophyceae</taxon>
        <taxon>Pavlovales</taxon>
        <taxon>Pavlovaceae</taxon>
        <taxon>Diacronema</taxon>
    </lineage>
</organism>
<dbReference type="PROSITE" id="PS00892">
    <property type="entry name" value="HIT_1"/>
    <property type="match status" value="1"/>
</dbReference>
<dbReference type="InterPro" id="IPR001310">
    <property type="entry name" value="Histidine_triad_HIT"/>
</dbReference>
<dbReference type="Proteomes" id="UP000751190">
    <property type="component" value="Unassembled WGS sequence"/>
</dbReference>
<keyword evidence="6" id="KW-1185">Reference proteome</keyword>
<accession>A0A8J6C1F3</accession>
<evidence type="ECO:0000256" key="3">
    <source>
        <dbReference type="PROSITE-ProRule" id="PRU00464"/>
    </source>
</evidence>
<dbReference type="CDD" id="cd01276">
    <property type="entry name" value="PKCI_related"/>
    <property type="match status" value="1"/>
</dbReference>
<reference evidence="5" key="1">
    <citation type="submission" date="2021-05" db="EMBL/GenBank/DDBJ databases">
        <title>The genome of the haptophyte Pavlova lutheri (Diacronema luteri, Pavlovales) - a model for lipid biosynthesis in eukaryotic algae.</title>
        <authorList>
            <person name="Hulatt C.J."/>
            <person name="Posewitz M.C."/>
        </authorList>
    </citation>
    <scope>NUCLEOTIDE SEQUENCE</scope>
    <source>
        <strain evidence="5">NIVA-4/92</strain>
    </source>
</reference>
<name>A0A8J6C1F3_DIALT</name>
<dbReference type="OrthoDB" id="672793at2759"/>
<dbReference type="SUPFAM" id="SSF54197">
    <property type="entry name" value="HIT-like"/>
    <property type="match status" value="1"/>
</dbReference>
<proteinExistence type="predicted"/>
<dbReference type="AlphaFoldDB" id="A0A8J6C1F3"/>
<dbReference type="InterPro" id="IPR036265">
    <property type="entry name" value="HIT-like_sf"/>
</dbReference>
<evidence type="ECO:0000313" key="5">
    <source>
        <dbReference type="EMBL" id="KAG8458767.1"/>
    </source>
</evidence>
<dbReference type="Pfam" id="PF01230">
    <property type="entry name" value="HIT"/>
    <property type="match status" value="1"/>
</dbReference>
<gene>
    <name evidence="5" type="ORF">KFE25_012965</name>
</gene>
<evidence type="ECO:0000259" key="4">
    <source>
        <dbReference type="PROSITE" id="PS51084"/>
    </source>
</evidence>
<dbReference type="PRINTS" id="PR00332">
    <property type="entry name" value="HISTRIAD"/>
</dbReference>
<feature type="short sequence motif" description="Histidine triad motif" evidence="2 3">
    <location>
        <begin position="102"/>
        <end position="106"/>
    </location>
</feature>